<feature type="transmembrane region" description="Helical" evidence="7">
    <location>
        <begin position="169"/>
        <end position="198"/>
    </location>
</feature>
<keyword evidence="5 7" id="KW-0472">Membrane</keyword>
<dbReference type="InterPro" id="IPR043428">
    <property type="entry name" value="LivM-like"/>
</dbReference>
<feature type="transmembrane region" description="Helical" evidence="7">
    <location>
        <begin position="319"/>
        <end position="340"/>
    </location>
</feature>
<dbReference type="PANTHER" id="PTHR30482">
    <property type="entry name" value="HIGH-AFFINITY BRANCHED-CHAIN AMINO ACID TRANSPORT SYSTEM PERMEASE"/>
    <property type="match status" value="1"/>
</dbReference>
<name>A0ABS5KJV5_9ACTN</name>
<dbReference type="RefSeq" id="WP_212007473.1">
    <property type="nucleotide sequence ID" value="NZ_JAAFYZ010000006.1"/>
</dbReference>
<feature type="transmembrane region" description="Helical" evidence="7">
    <location>
        <begin position="93"/>
        <end position="115"/>
    </location>
</feature>
<feature type="compositionally biased region" description="Basic and acidic residues" evidence="6">
    <location>
        <begin position="363"/>
        <end position="389"/>
    </location>
</feature>
<reference evidence="8 9" key="1">
    <citation type="submission" date="2020-02" db="EMBL/GenBank/DDBJ databases">
        <title>Acidophilic actinobacteria isolated from forest soil.</title>
        <authorList>
            <person name="Golinska P."/>
        </authorList>
    </citation>
    <scope>NUCLEOTIDE SEQUENCE [LARGE SCALE GENOMIC DNA]</scope>
    <source>
        <strain evidence="8 9">NL8</strain>
    </source>
</reference>
<comment type="subcellular location">
    <subcellularLocation>
        <location evidence="1">Cell membrane</location>
        <topology evidence="1">Multi-pass membrane protein</topology>
    </subcellularLocation>
</comment>
<comment type="caution">
    <text evidence="8">The sequence shown here is derived from an EMBL/GenBank/DDBJ whole genome shotgun (WGS) entry which is preliminary data.</text>
</comment>
<feature type="region of interest" description="Disordered" evidence="6">
    <location>
        <begin position="343"/>
        <end position="389"/>
    </location>
</feature>
<dbReference type="CDD" id="cd06581">
    <property type="entry name" value="TM_PBP1_LivM_like"/>
    <property type="match status" value="1"/>
</dbReference>
<evidence type="ECO:0000256" key="1">
    <source>
        <dbReference type="ARBA" id="ARBA00004651"/>
    </source>
</evidence>
<organism evidence="8 9">
    <name type="scientific">Catenulispora pinistramenti</name>
    <dbReference type="NCBI Taxonomy" id="2705254"/>
    <lineage>
        <taxon>Bacteria</taxon>
        <taxon>Bacillati</taxon>
        <taxon>Actinomycetota</taxon>
        <taxon>Actinomycetes</taxon>
        <taxon>Catenulisporales</taxon>
        <taxon>Catenulisporaceae</taxon>
        <taxon>Catenulispora</taxon>
    </lineage>
</organism>
<evidence type="ECO:0000256" key="3">
    <source>
        <dbReference type="ARBA" id="ARBA00022692"/>
    </source>
</evidence>
<evidence type="ECO:0000256" key="7">
    <source>
        <dbReference type="SAM" id="Phobius"/>
    </source>
</evidence>
<keyword evidence="4 7" id="KW-1133">Transmembrane helix</keyword>
<accession>A0ABS5KJV5</accession>
<feature type="transmembrane region" description="Helical" evidence="7">
    <location>
        <begin position="42"/>
        <end position="61"/>
    </location>
</feature>
<keyword evidence="3 7" id="KW-0812">Transmembrane</keyword>
<evidence type="ECO:0000313" key="9">
    <source>
        <dbReference type="Proteomes" id="UP000730482"/>
    </source>
</evidence>
<evidence type="ECO:0000256" key="4">
    <source>
        <dbReference type="ARBA" id="ARBA00022989"/>
    </source>
</evidence>
<protein>
    <submittedName>
        <fullName evidence="8">Branched-chain amino acid ABC transporter permease</fullName>
    </submittedName>
</protein>
<dbReference type="Proteomes" id="UP000730482">
    <property type="component" value="Unassembled WGS sequence"/>
</dbReference>
<keyword evidence="9" id="KW-1185">Reference proteome</keyword>
<dbReference type="PANTHER" id="PTHR30482:SF17">
    <property type="entry name" value="ABC TRANSPORTER ATP-BINDING PROTEIN"/>
    <property type="match status" value="1"/>
</dbReference>
<evidence type="ECO:0000256" key="2">
    <source>
        <dbReference type="ARBA" id="ARBA00022475"/>
    </source>
</evidence>
<evidence type="ECO:0000256" key="5">
    <source>
        <dbReference type="ARBA" id="ARBA00023136"/>
    </source>
</evidence>
<gene>
    <name evidence="8" type="ORF">KGQ19_02970</name>
</gene>
<evidence type="ECO:0000313" key="8">
    <source>
        <dbReference type="EMBL" id="MBS2545824.1"/>
    </source>
</evidence>
<dbReference type="EMBL" id="JAAFYZ010000006">
    <property type="protein sequence ID" value="MBS2545824.1"/>
    <property type="molecule type" value="Genomic_DNA"/>
</dbReference>
<dbReference type="Pfam" id="PF02653">
    <property type="entry name" value="BPD_transp_2"/>
    <property type="match status" value="1"/>
</dbReference>
<feature type="transmembrane region" description="Helical" evidence="7">
    <location>
        <begin position="229"/>
        <end position="250"/>
    </location>
</feature>
<keyword evidence="2" id="KW-1003">Cell membrane</keyword>
<sequence length="389" mass="40490">MKRHVKNLIPVAVLAVLLSLPYSTLRIPGVFDGAVNTPGSLQLLALCLLFAGLAIGYDLLFGRLGLMSFGHALYVALGAYSAELAMKNLHLPLVLAALLATAIGAAVSTLLGAVSLKGVGKLGTENLGTVGFAMVTLAFAQAGSILVGRDPKTTGGEEGLPLSTEKVPAAFVGVVNTVNLYWLALAYLVLVCAVVWWLTDSRVGRAWQAIRDNERRAEVLGLNPFRYQLGAFVLAGTLGAVGGVVHLLVTAGATPETTTTDFTLALLVMVVLGGSGTRWGPVLGGVLYTLLDHRLGAVATSDSVAGLPAVLRVPLSQPLVLLGVLFVLVVYAVPGGLAALPSRLRGRRPPTRPGLRGRGPRGQRGEQHRLGVVEGEAHGAHPDRVASEL</sequence>
<evidence type="ECO:0000256" key="6">
    <source>
        <dbReference type="SAM" id="MobiDB-lite"/>
    </source>
</evidence>
<dbReference type="InterPro" id="IPR001851">
    <property type="entry name" value="ABC_transp_permease"/>
</dbReference>
<feature type="transmembrane region" description="Helical" evidence="7">
    <location>
        <begin position="262"/>
        <end position="280"/>
    </location>
</feature>
<feature type="transmembrane region" description="Helical" evidence="7">
    <location>
        <begin position="127"/>
        <end position="148"/>
    </location>
</feature>
<proteinExistence type="predicted"/>